<keyword evidence="6 9" id="KW-0408">Iron</keyword>
<dbReference type="InterPro" id="IPR013785">
    <property type="entry name" value="Aldolase_TIM"/>
</dbReference>
<feature type="binding site" evidence="9">
    <location>
        <position position="80"/>
    </location>
    <ligand>
        <name>[4Fe-4S] cluster</name>
        <dbReference type="ChEBI" id="CHEBI:49883"/>
        <label>2</label>
        <note>4Fe-4S-S-AdoMet</note>
    </ligand>
</feature>
<organism evidence="11 12">
    <name type="scientific">Leptospira weilii str. 2006001853</name>
    <dbReference type="NCBI Taxonomy" id="1001589"/>
    <lineage>
        <taxon>Bacteria</taxon>
        <taxon>Pseudomonadati</taxon>
        <taxon>Spirochaetota</taxon>
        <taxon>Spirochaetia</taxon>
        <taxon>Leptospirales</taxon>
        <taxon>Leptospiraceae</taxon>
        <taxon>Leptospira</taxon>
    </lineage>
</organism>
<evidence type="ECO:0000256" key="3">
    <source>
        <dbReference type="ARBA" id="ARBA00022679"/>
    </source>
</evidence>
<feature type="binding site" evidence="9">
    <location>
        <position position="54"/>
    </location>
    <ligand>
        <name>[4Fe-4S] cluster</name>
        <dbReference type="ChEBI" id="CHEBI:49883"/>
        <label>1</label>
    </ligand>
</feature>
<dbReference type="HAMAP" id="MF_00206">
    <property type="entry name" value="Lipoyl_synth"/>
    <property type="match status" value="1"/>
</dbReference>
<feature type="binding site" evidence="9">
    <location>
        <position position="84"/>
    </location>
    <ligand>
        <name>[4Fe-4S] cluster</name>
        <dbReference type="ChEBI" id="CHEBI:49883"/>
        <label>2</label>
        <note>4Fe-4S-S-AdoMet</note>
    </ligand>
</feature>
<dbReference type="GO" id="GO:0051539">
    <property type="term" value="F:4 iron, 4 sulfur cluster binding"/>
    <property type="evidence" value="ECO:0007669"/>
    <property type="project" value="UniProtKB-UniRule"/>
</dbReference>
<feature type="binding site" evidence="9">
    <location>
        <position position="65"/>
    </location>
    <ligand>
        <name>[4Fe-4S] cluster</name>
        <dbReference type="ChEBI" id="CHEBI:49883"/>
        <label>1</label>
    </ligand>
</feature>
<feature type="binding site" evidence="9">
    <location>
        <position position="59"/>
    </location>
    <ligand>
        <name>[4Fe-4S] cluster</name>
        <dbReference type="ChEBI" id="CHEBI:49883"/>
        <label>1</label>
    </ligand>
</feature>
<dbReference type="InterPro" id="IPR003698">
    <property type="entry name" value="Lipoyl_synth"/>
</dbReference>
<comment type="similarity">
    <text evidence="9">Belongs to the radical SAM superfamily. Lipoyl synthase family.</text>
</comment>
<dbReference type="NCBIfam" id="NF004019">
    <property type="entry name" value="PRK05481.1"/>
    <property type="match status" value="1"/>
</dbReference>
<dbReference type="PANTHER" id="PTHR10949:SF0">
    <property type="entry name" value="LIPOYL SYNTHASE, MITOCHONDRIAL"/>
    <property type="match status" value="1"/>
</dbReference>
<dbReference type="PIRSF" id="PIRSF005963">
    <property type="entry name" value="Lipoyl_synth"/>
    <property type="match status" value="1"/>
</dbReference>
<dbReference type="UniPathway" id="UPA00538">
    <property type="reaction ID" value="UER00593"/>
</dbReference>
<dbReference type="Proteomes" id="UP000001338">
    <property type="component" value="Unassembled WGS sequence"/>
</dbReference>
<gene>
    <name evidence="9 11" type="primary">lipA</name>
    <name evidence="11" type="ORF">LEP1GSC036_3480</name>
</gene>
<evidence type="ECO:0000256" key="6">
    <source>
        <dbReference type="ARBA" id="ARBA00023004"/>
    </source>
</evidence>
<dbReference type="GO" id="GO:0046872">
    <property type="term" value="F:metal ion binding"/>
    <property type="evidence" value="ECO:0007669"/>
    <property type="project" value="UniProtKB-KW"/>
</dbReference>
<dbReference type="CDD" id="cd01335">
    <property type="entry name" value="Radical_SAM"/>
    <property type="match status" value="1"/>
</dbReference>
<feature type="domain" description="Radical SAM core" evidence="10">
    <location>
        <begin position="66"/>
        <end position="280"/>
    </location>
</feature>
<dbReference type="NCBIfam" id="NF009544">
    <property type="entry name" value="PRK12928.1"/>
    <property type="match status" value="1"/>
</dbReference>
<protein>
    <recommendedName>
        <fullName evidence="9">Lipoyl synthase</fullName>
        <ecNumber evidence="9">2.8.1.8</ecNumber>
    </recommendedName>
    <alternativeName>
        <fullName evidence="9">Lip-syn</fullName>
        <shortName evidence="9">LS</shortName>
    </alternativeName>
    <alternativeName>
        <fullName evidence="9">Lipoate synthase</fullName>
    </alternativeName>
    <alternativeName>
        <fullName evidence="9">Lipoic acid synthase</fullName>
    </alternativeName>
    <alternativeName>
        <fullName evidence="9">Sulfur insertion protein LipA</fullName>
    </alternativeName>
</protein>
<dbReference type="SFLD" id="SFLDG01058">
    <property type="entry name" value="lipoyl_synthase_like"/>
    <property type="match status" value="1"/>
</dbReference>
<dbReference type="EC" id="2.8.1.8" evidence="9"/>
<dbReference type="InterPro" id="IPR058240">
    <property type="entry name" value="rSAM_sf"/>
</dbReference>
<dbReference type="GO" id="GO:0005737">
    <property type="term" value="C:cytoplasm"/>
    <property type="evidence" value="ECO:0007669"/>
    <property type="project" value="UniProtKB-SubCell"/>
</dbReference>
<dbReference type="SUPFAM" id="SSF102114">
    <property type="entry name" value="Radical SAM enzymes"/>
    <property type="match status" value="1"/>
</dbReference>
<reference evidence="11 12" key="1">
    <citation type="submission" date="2012-10" db="EMBL/GenBank/DDBJ databases">
        <authorList>
            <person name="Harkins D.M."/>
            <person name="Durkin A.S."/>
            <person name="Brinkac L.M."/>
            <person name="Haft D.H."/>
            <person name="Selengut J.D."/>
            <person name="Sanka R."/>
            <person name="DePew J."/>
            <person name="Purushe J."/>
            <person name="Whelen A.C."/>
            <person name="Vinetz J.M."/>
            <person name="Sutton G.G."/>
            <person name="Nierman W.C."/>
            <person name="Fouts D.E."/>
        </authorList>
    </citation>
    <scope>NUCLEOTIDE SEQUENCE [LARGE SCALE GENOMIC DNA]</scope>
    <source>
        <strain evidence="11 12">2006001853</strain>
    </source>
</reference>
<dbReference type="AlphaFoldDB" id="A0A828Z9E3"/>
<evidence type="ECO:0000259" key="10">
    <source>
        <dbReference type="PROSITE" id="PS51918"/>
    </source>
</evidence>
<keyword evidence="2 9" id="KW-0963">Cytoplasm</keyword>
<dbReference type="NCBIfam" id="TIGR00510">
    <property type="entry name" value="lipA"/>
    <property type="match status" value="1"/>
</dbReference>
<evidence type="ECO:0000313" key="12">
    <source>
        <dbReference type="Proteomes" id="UP000001338"/>
    </source>
</evidence>
<comment type="catalytic activity">
    <reaction evidence="8 9">
        <text>[[Fe-S] cluster scaffold protein carrying a second [4Fe-4S](2+) cluster] + N(6)-octanoyl-L-lysyl-[protein] + 2 oxidized [2Fe-2S]-[ferredoxin] + 2 S-adenosyl-L-methionine + 4 H(+) = [[Fe-S] cluster scaffold protein] + N(6)-[(R)-dihydrolipoyl]-L-lysyl-[protein] + 4 Fe(3+) + 2 hydrogen sulfide + 2 5'-deoxyadenosine + 2 L-methionine + 2 reduced [2Fe-2S]-[ferredoxin]</text>
        <dbReference type="Rhea" id="RHEA:16585"/>
        <dbReference type="Rhea" id="RHEA-COMP:9928"/>
        <dbReference type="Rhea" id="RHEA-COMP:10000"/>
        <dbReference type="Rhea" id="RHEA-COMP:10001"/>
        <dbReference type="Rhea" id="RHEA-COMP:10475"/>
        <dbReference type="Rhea" id="RHEA-COMP:14568"/>
        <dbReference type="Rhea" id="RHEA-COMP:14569"/>
        <dbReference type="ChEBI" id="CHEBI:15378"/>
        <dbReference type="ChEBI" id="CHEBI:17319"/>
        <dbReference type="ChEBI" id="CHEBI:29034"/>
        <dbReference type="ChEBI" id="CHEBI:29919"/>
        <dbReference type="ChEBI" id="CHEBI:33722"/>
        <dbReference type="ChEBI" id="CHEBI:33737"/>
        <dbReference type="ChEBI" id="CHEBI:33738"/>
        <dbReference type="ChEBI" id="CHEBI:57844"/>
        <dbReference type="ChEBI" id="CHEBI:59789"/>
        <dbReference type="ChEBI" id="CHEBI:78809"/>
        <dbReference type="ChEBI" id="CHEBI:83100"/>
        <dbReference type="EC" id="2.8.1.8"/>
    </reaction>
</comment>
<accession>A0A828Z9E3</accession>
<feature type="binding site" evidence="9">
    <location>
        <position position="87"/>
    </location>
    <ligand>
        <name>[4Fe-4S] cluster</name>
        <dbReference type="ChEBI" id="CHEBI:49883"/>
        <label>2</label>
        <note>4Fe-4S-S-AdoMet</note>
    </ligand>
</feature>
<comment type="subcellular location">
    <subcellularLocation>
        <location evidence="9">Cytoplasm</location>
    </subcellularLocation>
</comment>
<dbReference type="Gene3D" id="3.20.20.70">
    <property type="entry name" value="Aldolase class I"/>
    <property type="match status" value="1"/>
</dbReference>
<evidence type="ECO:0000256" key="2">
    <source>
        <dbReference type="ARBA" id="ARBA00022490"/>
    </source>
</evidence>
<keyword evidence="4 9" id="KW-0949">S-adenosyl-L-methionine</keyword>
<sequence>MINPLKKKPRTHFLQEAPEKPDWLKVKLTFPDPKNNPVAIVRDSLERKKLNTVCESASCPNLNHCWSRKTATYMLGGDICTRRCSYCDVASGRPSALDRGEPKRVAESAIALGLKHVVITSVNRDDLEDGGAAHFAETVEAIREGLPDCKIELLVPDLKVRRKSLEIIFQCKPDIFNHNVETVKRLFPEVAPQKKYERSLDVLKIASEKGFLTKSGLILGMGETVEEVKECMRDLIGVGVSLLTLGQYLQPTPTHLPVKNYVLPDVFRELRIYGNSIGFKGVFSGPLVRSSYHADEQVSWNP</sequence>
<proteinExistence type="inferred from homology"/>
<dbReference type="FunFam" id="3.20.20.70:FF:000186">
    <property type="entry name" value="Lipoyl synthase"/>
    <property type="match status" value="1"/>
</dbReference>
<dbReference type="EMBL" id="AFLV02000003">
    <property type="protein sequence ID" value="EKR66548.1"/>
    <property type="molecule type" value="Genomic_DNA"/>
</dbReference>
<comment type="function">
    <text evidence="9">Catalyzes the radical-mediated insertion of two sulfur atoms into the C-6 and C-8 positions of the octanoyl moiety bound to the lipoyl domains of lipoate-dependent enzymes, thereby converting the octanoylated domains into lipoylated derivatives.</text>
</comment>
<evidence type="ECO:0000256" key="7">
    <source>
        <dbReference type="ARBA" id="ARBA00023014"/>
    </source>
</evidence>
<dbReference type="GO" id="GO:0009249">
    <property type="term" value="P:protein lipoylation"/>
    <property type="evidence" value="ECO:0007669"/>
    <property type="project" value="UniProtKB-UniRule"/>
</dbReference>
<keyword evidence="3 9" id="KW-0808">Transferase</keyword>
<comment type="pathway">
    <text evidence="9">Protein modification; protein lipoylation via endogenous pathway; protein N(6)-(lipoyl)lysine from octanoyl-[acyl-carrier-protein]: step 2/2.</text>
</comment>
<dbReference type="PROSITE" id="PS51918">
    <property type="entry name" value="RADICAL_SAM"/>
    <property type="match status" value="1"/>
</dbReference>
<name>A0A828Z9E3_9LEPT</name>
<evidence type="ECO:0000256" key="5">
    <source>
        <dbReference type="ARBA" id="ARBA00022723"/>
    </source>
</evidence>
<evidence type="ECO:0000313" key="11">
    <source>
        <dbReference type="EMBL" id="EKR66548.1"/>
    </source>
</evidence>
<comment type="caution">
    <text evidence="11">The sequence shown here is derived from an EMBL/GenBank/DDBJ whole genome shotgun (WGS) entry which is preliminary data.</text>
</comment>
<dbReference type="SMART" id="SM00729">
    <property type="entry name" value="Elp3"/>
    <property type="match status" value="1"/>
</dbReference>
<keyword evidence="1 9" id="KW-0004">4Fe-4S</keyword>
<dbReference type="Pfam" id="PF04055">
    <property type="entry name" value="Radical_SAM"/>
    <property type="match status" value="1"/>
</dbReference>
<feature type="binding site" evidence="9">
    <location>
        <position position="291"/>
    </location>
    <ligand>
        <name>[4Fe-4S] cluster</name>
        <dbReference type="ChEBI" id="CHEBI:49883"/>
        <label>1</label>
    </ligand>
</feature>
<evidence type="ECO:0000256" key="8">
    <source>
        <dbReference type="ARBA" id="ARBA00047326"/>
    </source>
</evidence>
<dbReference type="GO" id="GO:0016992">
    <property type="term" value="F:lipoate synthase activity"/>
    <property type="evidence" value="ECO:0007669"/>
    <property type="project" value="UniProtKB-UniRule"/>
</dbReference>
<dbReference type="InterPro" id="IPR006638">
    <property type="entry name" value="Elp3/MiaA/NifB-like_rSAM"/>
</dbReference>
<dbReference type="InterPro" id="IPR007197">
    <property type="entry name" value="rSAM"/>
</dbReference>
<evidence type="ECO:0000256" key="1">
    <source>
        <dbReference type="ARBA" id="ARBA00022485"/>
    </source>
</evidence>
<dbReference type="PANTHER" id="PTHR10949">
    <property type="entry name" value="LIPOYL SYNTHASE"/>
    <property type="match status" value="1"/>
</dbReference>
<dbReference type="SFLD" id="SFLDS00029">
    <property type="entry name" value="Radical_SAM"/>
    <property type="match status" value="1"/>
</dbReference>
<evidence type="ECO:0000256" key="4">
    <source>
        <dbReference type="ARBA" id="ARBA00022691"/>
    </source>
</evidence>
<comment type="cofactor">
    <cofactor evidence="9">
        <name>[4Fe-4S] cluster</name>
        <dbReference type="ChEBI" id="CHEBI:49883"/>
    </cofactor>
    <text evidence="9">Binds 2 [4Fe-4S] clusters per subunit. One cluster is coordinated with 3 cysteines and an exchangeable S-adenosyl-L-methionine.</text>
</comment>
<keyword evidence="5 9" id="KW-0479">Metal-binding</keyword>
<dbReference type="SFLD" id="SFLDF00271">
    <property type="entry name" value="lipoyl_synthase"/>
    <property type="match status" value="1"/>
</dbReference>
<evidence type="ECO:0000256" key="9">
    <source>
        <dbReference type="HAMAP-Rule" id="MF_00206"/>
    </source>
</evidence>
<keyword evidence="7 9" id="KW-0411">Iron-sulfur</keyword>